<protein>
    <submittedName>
        <fullName evidence="2">Uncharacterized protein</fullName>
    </submittedName>
</protein>
<feature type="signal peptide" evidence="1">
    <location>
        <begin position="1"/>
        <end position="28"/>
    </location>
</feature>
<accession>A0ABC9AU18</accession>
<keyword evidence="3" id="KW-1185">Reference proteome</keyword>
<evidence type="ECO:0000313" key="3">
    <source>
        <dbReference type="Proteomes" id="UP001497457"/>
    </source>
</evidence>
<gene>
    <name evidence="2" type="ORF">URODEC1_LOCUS58134</name>
</gene>
<dbReference type="AlphaFoldDB" id="A0ABC9AU18"/>
<dbReference type="EMBL" id="OZ075133">
    <property type="protein sequence ID" value="CAL4985857.1"/>
    <property type="molecule type" value="Genomic_DNA"/>
</dbReference>
<organism evidence="2 3">
    <name type="scientific">Urochloa decumbens</name>
    <dbReference type="NCBI Taxonomy" id="240449"/>
    <lineage>
        <taxon>Eukaryota</taxon>
        <taxon>Viridiplantae</taxon>
        <taxon>Streptophyta</taxon>
        <taxon>Embryophyta</taxon>
        <taxon>Tracheophyta</taxon>
        <taxon>Spermatophyta</taxon>
        <taxon>Magnoliopsida</taxon>
        <taxon>Liliopsida</taxon>
        <taxon>Poales</taxon>
        <taxon>Poaceae</taxon>
        <taxon>PACMAD clade</taxon>
        <taxon>Panicoideae</taxon>
        <taxon>Panicodae</taxon>
        <taxon>Paniceae</taxon>
        <taxon>Melinidinae</taxon>
        <taxon>Urochloa</taxon>
    </lineage>
</organism>
<evidence type="ECO:0000256" key="1">
    <source>
        <dbReference type="SAM" id="SignalP"/>
    </source>
</evidence>
<sequence>MAASAPALTVAAVVLLVVLSLSSPAAVAQVPVPPTANAGQVDACNKNCASACNVVGAAACPGSCFGTPPANPPACNECLPQCTNVCYQNPDPSITS</sequence>
<name>A0ABC9AU18_9POAL</name>
<feature type="chain" id="PRO_5044864821" evidence="1">
    <location>
        <begin position="29"/>
        <end position="96"/>
    </location>
</feature>
<keyword evidence="1" id="KW-0732">Signal</keyword>
<reference evidence="2 3" key="2">
    <citation type="submission" date="2024-10" db="EMBL/GenBank/DDBJ databases">
        <authorList>
            <person name="Ryan C."/>
        </authorList>
    </citation>
    <scope>NUCLEOTIDE SEQUENCE [LARGE SCALE GENOMIC DNA]</scope>
</reference>
<reference evidence="3" key="1">
    <citation type="submission" date="2024-06" db="EMBL/GenBank/DDBJ databases">
        <authorList>
            <person name="Ryan C."/>
        </authorList>
    </citation>
    <scope>NUCLEOTIDE SEQUENCE [LARGE SCALE GENOMIC DNA]</scope>
</reference>
<evidence type="ECO:0000313" key="2">
    <source>
        <dbReference type="EMBL" id="CAL4985857.1"/>
    </source>
</evidence>
<proteinExistence type="predicted"/>
<dbReference type="Proteomes" id="UP001497457">
    <property type="component" value="Chromosome 23rd"/>
</dbReference>